<keyword evidence="3 8" id="KW-0547">Nucleotide-binding</keyword>
<dbReference type="Pfam" id="PF02224">
    <property type="entry name" value="Cytidylate_kin"/>
    <property type="match status" value="1"/>
</dbReference>
<evidence type="ECO:0000313" key="10">
    <source>
        <dbReference type="EMBL" id="MDY0881752.1"/>
    </source>
</evidence>
<dbReference type="EC" id="2.7.4.25" evidence="8"/>
<dbReference type="InterPro" id="IPR011994">
    <property type="entry name" value="Cytidylate_kinase_dom"/>
</dbReference>
<dbReference type="Proteomes" id="UP001279642">
    <property type="component" value="Unassembled WGS sequence"/>
</dbReference>
<comment type="catalytic activity">
    <reaction evidence="6 8">
        <text>dCMP + ATP = dCDP + ADP</text>
        <dbReference type="Rhea" id="RHEA:25094"/>
        <dbReference type="ChEBI" id="CHEBI:30616"/>
        <dbReference type="ChEBI" id="CHEBI:57566"/>
        <dbReference type="ChEBI" id="CHEBI:58593"/>
        <dbReference type="ChEBI" id="CHEBI:456216"/>
        <dbReference type="EC" id="2.7.4.25"/>
    </reaction>
</comment>
<evidence type="ECO:0000313" key="11">
    <source>
        <dbReference type="Proteomes" id="UP001279642"/>
    </source>
</evidence>
<sequence length="219" mass="23026">MSLIIALDGPAAAGKGTLARRLAGHYRLAYLDTGALYRAVGVAVMRQGIDPAQESAAVAAAESLSPSLLNDPEIRTEAGGQAASKVAAIPAVRAALLDWQRRFAAQPPAATDGQAMAGAILDGRDIGTVVCPDAPIKLFITASMEARAQRRFKELQEKGAGAIYARVLQDMQERDARDQERAVAPLTAAPDALVIDTSAMTADEVFDQAITYIDRILAA</sequence>
<evidence type="ECO:0000256" key="8">
    <source>
        <dbReference type="HAMAP-Rule" id="MF_00238"/>
    </source>
</evidence>
<keyword evidence="8" id="KW-0963">Cytoplasm</keyword>
<evidence type="ECO:0000256" key="6">
    <source>
        <dbReference type="ARBA" id="ARBA00047615"/>
    </source>
</evidence>
<dbReference type="SUPFAM" id="SSF52540">
    <property type="entry name" value="P-loop containing nucleoside triphosphate hydrolases"/>
    <property type="match status" value="1"/>
</dbReference>
<keyword evidence="2 8" id="KW-0808">Transferase</keyword>
<proteinExistence type="inferred from homology"/>
<keyword evidence="5 8" id="KW-0067">ATP-binding</keyword>
<dbReference type="CDD" id="cd02020">
    <property type="entry name" value="CMPK"/>
    <property type="match status" value="1"/>
</dbReference>
<feature type="binding site" evidence="8">
    <location>
        <begin position="9"/>
        <end position="17"/>
    </location>
    <ligand>
        <name>ATP</name>
        <dbReference type="ChEBI" id="CHEBI:30616"/>
    </ligand>
</feature>
<evidence type="ECO:0000259" key="9">
    <source>
        <dbReference type="Pfam" id="PF02224"/>
    </source>
</evidence>
<dbReference type="InterPro" id="IPR027417">
    <property type="entry name" value="P-loop_NTPase"/>
</dbReference>
<comment type="caution">
    <text evidence="10">The sequence shown here is derived from an EMBL/GenBank/DDBJ whole genome shotgun (WGS) entry which is preliminary data.</text>
</comment>
<evidence type="ECO:0000256" key="7">
    <source>
        <dbReference type="ARBA" id="ARBA00048478"/>
    </source>
</evidence>
<dbReference type="EMBL" id="JAXCLW010000001">
    <property type="protein sequence ID" value="MDY0881752.1"/>
    <property type="molecule type" value="Genomic_DNA"/>
</dbReference>
<comment type="catalytic activity">
    <reaction evidence="7 8">
        <text>CMP + ATP = CDP + ADP</text>
        <dbReference type="Rhea" id="RHEA:11600"/>
        <dbReference type="ChEBI" id="CHEBI:30616"/>
        <dbReference type="ChEBI" id="CHEBI:58069"/>
        <dbReference type="ChEBI" id="CHEBI:60377"/>
        <dbReference type="ChEBI" id="CHEBI:456216"/>
        <dbReference type="EC" id="2.7.4.25"/>
    </reaction>
</comment>
<evidence type="ECO:0000256" key="4">
    <source>
        <dbReference type="ARBA" id="ARBA00022777"/>
    </source>
</evidence>
<organism evidence="10 11">
    <name type="scientific">Dongia soli</name>
    <dbReference type="NCBI Taxonomy" id="600628"/>
    <lineage>
        <taxon>Bacteria</taxon>
        <taxon>Pseudomonadati</taxon>
        <taxon>Pseudomonadota</taxon>
        <taxon>Alphaproteobacteria</taxon>
        <taxon>Rhodospirillales</taxon>
        <taxon>Dongiaceae</taxon>
        <taxon>Dongia</taxon>
    </lineage>
</organism>
<dbReference type="Gene3D" id="3.40.50.300">
    <property type="entry name" value="P-loop containing nucleotide triphosphate hydrolases"/>
    <property type="match status" value="1"/>
</dbReference>
<dbReference type="GO" id="GO:0016301">
    <property type="term" value="F:kinase activity"/>
    <property type="evidence" value="ECO:0007669"/>
    <property type="project" value="UniProtKB-KW"/>
</dbReference>
<comment type="similarity">
    <text evidence="1 8">Belongs to the cytidylate kinase family. Type 1 subfamily.</text>
</comment>
<name>A0ABU5E791_9PROT</name>
<evidence type="ECO:0000256" key="3">
    <source>
        <dbReference type="ARBA" id="ARBA00022741"/>
    </source>
</evidence>
<dbReference type="RefSeq" id="WP_320506803.1">
    <property type="nucleotide sequence ID" value="NZ_JAXCLW010000001.1"/>
</dbReference>
<dbReference type="NCBIfam" id="TIGR00017">
    <property type="entry name" value="cmk"/>
    <property type="match status" value="1"/>
</dbReference>
<reference evidence="10 11" key="1">
    <citation type="journal article" date="2016" name="Antonie Van Leeuwenhoek">
        <title>Dongia soli sp. nov., isolated from soil from Dokdo, Korea.</title>
        <authorList>
            <person name="Kim D.U."/>
            <person name="Lee H."/>
            <person name="Kim H."/>
            <person name="Kim S.G."/>
            <person name="Ka J.O."/>
        </authorList>
    </citation>
    <scope>NUCLEOTIDE SEQUENCE [LARGE SCALE GENOMIC DNA]</scope>
    <source>
        <strain evidence="10 11">D78</strain>
    </source>
</reference>
<comment type="subcellular location">
    <subcellularLocation>
        <location evidence="8">Cytoplasm</location>
    </subcellularLocation>
</comment>
<protein>
    <recommendedName>
        <fullName evidence="8">Cytidylate kinase</fullName>
        <shortName evidence="8">CK</shortName>
        <ecNumber evidence="8">2.7.4.25</ecNumber>
    </recommendedName>
    <alternativeName>
        <fullName evidence="8">Cytidine monophosphate kinase</fullName>
        <shortName evidence="8">CMP kinase</shortName>
    </alternativeName>
</protein>
<dbReference type="InterPro" id="IPR003136">
    <property type="entry name" value="Cytidylate_kin"/>
</dbReference>
<evidence type="ECO:0000256" key="2">
    <source>
        <dbReference type="ARBA" id="ARBA00022679"/>
    </source>
</evidence>
<keyword evidence="11" id="KW-1185">Reference proteome</keyword>
<gene>
    <name evidence="8 10" type="primary">cmk</name>
    <name evidence="10" type="ORF">SMD27_02765</name>
</gene>
<keyword evidence="4 8" id="KW-0418">Kinase</keyword>
<evidence type="ECO:0000256" key="1">
    <source>
        <dbReference type="ARBA" id="ARBA00009427"/>
    </source>
</evidence>
<accession>A0ABU5E791</accession>
<feature type="domain" description="Cytidylate kinase" evidence="9">
    <location>
        <begin position="5"/>
        <end position="214"/>
    </location>
</feature>
<evidence type="ECO:0000256" key="5">
    <source>
        <dbReference type="ARBA" id="ARBA00022840"/>
    </source>
</evidence>
<dbReference type="HAMAP" id="MF_00238">
    <property type="entry name" value="Cytidyl_kinase_type1"/>
    <property type="match status" value="1"/>
</dbReference>